<accession>A0A7W8AXW9</accession>
<dbReference type="GO" id="GO:0003677">
    <property type="term" value="F:DNA binding"/>
    <property type="evidence" value="ECO:0007669"/>
    <property type="project" value="UniProtKB-KW"/>
</dbReference>
<dbReference type="EMBL" id="JACHJD010000008">
    <property type="protein sequence ID" value="MBB5105996.1"/>
    <property type="molecule type" value="Genomic_DNA"/>
</dbReference>
<feature type="domain" description="Recombinase" evidence="4">
    <location>
        <begin position="1"/>
        <end position="126"/>
    </location>
</feature>
<evidence type="ECO:0000256" key="3">
    <source>
        <dbReference type="SAM" id="MobiDB-lite"/>
    </source>
</evidence>
<sequence>MQRLFTDYLAEYGIYALAQRLTDDHIPCPSAGDPQRNPDRCGIARSKSAVRAILTNPRYTGHQVWNRQHKQETLIDVNDVGLGRTTAPRRNPEDQWIYSERPAHPALISREIFDAVQGRLASRGPASTGRTVLRTRHPYALKGWSFHARCERHMQGNWTHGRAHYRCRFPAEYALANHLEHPLNVLLREDAVLPTLDAWLAQAFVLDHLAASLAALAQDQPATDPVPRSLAARSPPATARSSGTASPWKPEPTPP</sequence>
<dbReference type="InterPro" id="IPR050639">
    <property type="entry name" value="SSR_resolvase"/>
</dbReference>
<keyword evidence="6" id="KW-1185">Reference proteome</keyword>
<dbReference type="InterPro" id="IPR011109">
    <property type="entry name" value="DNA_bind_recombinase_dom"/>
</dbReference>
<reference evidence="5 6" key="1">
    <citation type="submission" date="2020-08" db="EMBL/GenBank/DDBJ databases">
        <title>Genomic Encyclopedia of Type Strains, Phase III (KMG-III): the genomes of soil and plant-associated and newly described type strains.</title>
        <authorList>
            <person name="Whitman W."/>
        </authorList>
    </citation>
    <scope>NUCLEOTIDE SEQUENCE [LARGE SCALE GENOMIC DNA]</scope>
    <source>
        <strain evidence="5 6">CECT 3146</strain>
    </source>
</reference>
<gene>
    <name evidence="5" type="ORF">FHS40_005091</name>
</gene>
<protein>
    <recommendedName>
        <fullName evidence="4">Recombinase domain-containing protein</fullName>
    </recommendedName>
</protein>
<evidence type="ECO:0000256" key="2">
    <source>
        <dbReference type="ARBA" id="ARBA00023172"/>
    </source>
</evidence>
<dbReference type="PROSITE" id="PS51737">
    <property type="entry name" value="RECOMBINASE_DNA_BIND"/>
    <property type="match status" value="1"/>
</dbReference>
<organism evidence="5 6">
    <name type="scientific">Streptomyces spectabilis</name>
    <dbReference type="NCBI Taxonomy" id="68270"/>
    <lineage>
        <taxon>Bacteria</taxon>
        <taxon>Bacillati</taxon>
        <taxon>Actinomycetota</taxon>
        <taxon>Actinomycetes</taxon>
        <taxon>Kitasatosporales</taxon>
        <taxon>Streptomycetaceae</taxon>
        <taxon>Streptomyces</taxon>
    </lineage>
</organism>
<dbReference type="GO" id="GO:0000150">
    <property type="term" value="F:DNA strand exchange activity"/>
    <property type="evidence" value="ECO:0007669"/>
    <property type="project" value="InterPro"/>
</dbReference>
<dbReference type="RefSeq" id="WP_212669183.1">
    <property type="nucleotide sequence ID" value="NZ_BMSQ01000007.1"/>
</dbReference>
<evidence type="ECO:0000259" key="4">
    <source>
        <dbReference type="PROSITE" id="PS51737"/>
    </source>
</evidence>
<dbReference type="Pfam" id="PF07508">
    <property type="entry name" value="Recombinase"/>
    <property type="match status" value="1"/>
</dbReference>
<dbReference type="AlphaFoldDB" id="A0A7W8AXW9"/>
<proteinExistence type="predicted"/>
<dbReference type="PANTHER" id="PTHR30461">
    <property type="entry name" value="DNA-INVERTASE FROM LAMBDOID PROPHAGE"/>
    <property type="match status" value="1"/>
</dbReference>
<dbReference type="PANTHER" id="PTHR30461:SF2">
    <property type="entry name" value="SERINE RECOMBINASE PINE-RELATED"/>
    <property type="match status" value="1"/>
</dbReference>
<dbReference type="InterPro" id="IPR038109">
    <property type="entry name" value="DNA_bind_recomb_sf"/>
</dbReference>
<dbReference type="Proteomes" id="UP000549009">
    <property type="component" value="Unassembled WGS sequence"/>
</dbReference>
<evidence type="ECO:0000313" key="5">
    <source>
        <dbReference type="EMBL" id="MBB5105996.1"/>
    </source>
</evidence>
<evidence type="ECO:0000313" key="6">
    <source>
        <dbReference type="Proteomes" id="UP000549009"/>
    </source>
</evidence>
<keyword evidence="2" id="KW-0233">DNA recombination</keyword>
<keyword evidence="1" id="KW-0238">DNA-binding</keyword>
<comment type="caution">
    <text evidence="5">The sequence shown here is derived from an EMBL/GenBank/DDBJ whole genome shotgun (WGS) entry which is preliminary data.</text>
</comment>
<evidence type="ECO:0000256" key="1">
    <source>
        <dbReference type="ARBA" id="ARBA00023125"/>
    </source>
</evidence>
<feature type="region of interest" description="Disordered" evidence="3">
    <location>
        <begin position="220"/>
        <end position="255"/>
    </location>
</feature>
<feature type="compositionally biased region" description="Low complexity" evidence="3">
    <location>
        <begin position="225"/>
        <end position="242"/>
    </location>
</feature>
<name>A0A7W8AXW9_STRST</name>
<dbReference type="Gene3D" id="3.90.1750.20">
    <property type="entry name" value="Putative Large Serine Recombinase, Chain B, Domain 2"/>
    <property type="match status" value="1"/>
</dbReference>